<reference evidence="7" key="1">
    <citation type="submission" date="2015-02" db="EMBL/GenBank/DDBJ databases">
        <title>Genome Assembly of Bacillaceae bacterium MTCC 8252.</title>
        <authorList>
            <person name="Verma A."/>
            <person name="Khatri I."/>
            <person name="Mual P."/>
            <person name="Subramanian S."/>
            <person name="Krishnamurthi S."/>
        </authorList>
    </citation>
    <scope>NUCLEOTIDE SEQUENCE [LARGE SCALE GENOMIC DNA]</scope>
    <source>
        <strain evidence="7">MTCC 8252</strain>
    </source>
</reference>
<dbReference type="PANTHER" id="PTHR30204">
    <property type="entry name" value="REDOX-CYCLING DRUG-SENSING TRANSCRIPTIONAL ACTIVATOR SOXR"/>
    <property type="match status" value="1"/>
</dbReference>
<evidence type="ECO:0000313" key="8">
    <source>
        <dbReference type="Proteomes" id="UP000031563"/>
    </source>
</evidence>
<feature type="coiled-coil region" evidence="5">
    <location>
        <begin position="84"/>
        <end position="111"/>
    </location>
</feature>
<evidence type="ECO:0000256" key="3">
    <source>
        <dbReference type="ARBA" id="ARBA00023125"/>
    </source>
</evidence>
<keyword evidence="5" id="KW-0175">Coiled coil</keyword>
<keyword evidence="3" id="KW-0238">DNA-binding</keyword>
<comment type="caution">
    <text evidence="7">The sequence shown here is derived from an EMBL/GenBank/DDBJ whole genome shotgun (WGS) entry which is preliminary data.</text>
</comment>
<name>A0A0F5I6M0_BACTR</name>
<dbReference type="PANTHER" id="PTHR30204:SF69">
    <property type="entry name" value="MERR-FAMILY TRANSCRIPTIONAL REGULATOR"/>
    <property type="match status" value="1"/>
</dbReference>
<dbReference type="InterPro" id="IPR000551">
    <property type="entry name" value="MerR-type_HTH_dom"/>
</dbReference>
<dbReference type="SUPFAM" id="SSF46955">
    <property type="entry name" value="Putative DNA-binding domain"/>
    <property type="match status" value="1"/>
</dbReference>
<organism evidence="7 8">
    <name type="scientific">Bacillus thermotolerans</name>
    <name type="common">Quasibacillus thermotolerans</name>
    <dbReference type="NCBI Taxonomy" id="1221996"/>
    <lineage>
        <taxon>Bacteria</taxon>
        <taxon>Bacillati</taxon>
        <taxon>Bacillota</taxon>
        <taxon>Bacilli</taxon>
        <taxon>Bacillales</taxon>
        <taxon>Bacillaceae</taxon>
        <taxon>Bacillus</taxon>
    </lineage>
</organism>
<evidence type="ECO:0000256" key="2">
    <source>
        <dbReference type="ARBA" id="ARBA00023015"/>
    </source>
</evidence>
<dbReference type="RefSeq" id="WP_175286619.1">
    <property type="nucleotide sequence ID" value="NZ_JWIR02000025.1"/>
</dbReference>
<keyword evidence="2" id="KW-0805">Transcription regulation</keyword>
<dbReference type="PRINTS" id="PR00040">
    <property type="entry name" value="HTHMERR"/>
</dbReference>
<sequence length="143" mass="16470">MTVGRGSVGTNKLRIGELAEKANVTKRTIDYYTRLGLLEAERSSSNYRLYAPSSIERLGQIEQWKESGRSLDEIKRLLLEKNKEDAKDIDVRQLRKKIKGLEQEITEVLVRLDHGEIKGHTSVKKQLSQESLSLIRTLWQLLH</sequence>
<evidence type="ECO:0000256" key="1">
    <source>
        <dbReference type="ARBA" id="ARBA00022491"/>
    </source>
</evidence>
<evidence type="ECO:0000256" key="5">
    <source>
        <dbReference type="SAM" id="Coils"/>
    </source>
</evidence>
<keyword evidence="4" id="KW-0804">Transcription</keyword>
<keyword evidence="8" id="KW-1185">Reference proteome</keyword>
<evidence type="ECO:0000259" key="6">
    <source>
        <dbReference type="PROSITE" id="PS50937"/>
    </source>
</evidence>
<feature type="domain" description="HTH merR-type" evidence="6">
    <location>
        <begin position="12"/>
        <end position="80"/>
    </location>
</feature>
<evidence type="ECO:0000256" key="4">
    <source>
        <dbReference type="ARBA" id="ARBA00023163"/>
    </source>
</evidence>
<dbReference type="InterPro" id="IPR009061">
    <property type="entry name" value="DNA-bd_dom_put_sf"/>
</dbReference>
<accession>A0A0F5I6M0</accession>
<evidence type="ECO:0000313" key="7">
    <source>
        <dbReference type="EMBL" id="KKB40940.1"/>
    </source>
</evidence>
<dbReference type="Proteomes" id="UP000031563">
    <property type="component" value="Unassembled WGS sequence"/>
</dbReference>
<dbReference type="Gene3D" id="1.10.1660.10">
    <property type="match status" value="1"/>
</dbReference>
<dbReference type="STRING" id="1221996.QY95_01003"/>
<dbReference type="Pfam" id="PF13411">
    <property type="entry name" value="MerR_1"/>
    <property type="match status" value="1"/>
</dbReference>
<dbReference type="InterPro" id="IPR047057">
    <property type="entry name" value="MerR_fam"/>
</dbReference>
<protein>
    <submittedName>
        <fullName evidence="7">Transcriptional regulator, MerR family</fullName>
    </submittedName>
</protein>
<dbReference type="AlphaFoldDB" id="A0A0F5I6M0"/>
<dbReference type="EMBL" id="JWIR02000025">
    <property type="protein sequence ID" value="KKB40940.1"/>
    <property type="molecule type" value="Genomic_DNA"/>
</dbReference>
<keyword evidence="1" id="KW-0678">Repressor</keyword>
<dbReference type="SMART" id="SM00422">
    <property type="entry name" value="HTH_MERR"/>
    <property type="match status" value="1"/>
</dbReference>
<dbReference type="GO" id="GO:0003677">
    <property type="term" value="F:DNA binding"/>
    <property type="evidence" value="ECO:0007669"/>
    <property type="project" value="UniProtKB-KW"/>
</dbReference>
<dbReference type="GO" id="GO:0003700">
    <property type="term" value="F:DNA-binding transcription factor activity"/>
    <property type="evidence" value="ECO:0007669"/>
    <property type="project" value="InterPro"/>
</dbReference>
<dbReference type="PROSITE" id="PS50937">
    <property type="entry name" value="HTH_MERR_2"/>
    <property type="match status" value="1"/>
</dbReference>
<proteinExistence type="predicted"/>
<gene>
    <name evidence="7" type="ORF">QY95_01003</name>
</gene>